<keyword evidence="3" id="KW-1185">Reference proteome</keyword>
<dbReference type="GO" id="GO:0003729">
    <property type="term" value="F:mRNA binding"/>
    <property type="evidence" value="ECO:0007669"/>
    <property type="project" value="InterPro"/>
</dbReference>
<protein>
    <recommendedName>
        <fullName evidence="4">Chromatin target of PRMT1 protein C-terminal domain-containing protein</fullName>
    </recommendedName>
</protein>
<dbReference type="Pfam" id="PF10309">
    <property type="entry name" value="NCBP3"/>
    <property type="match status" value="1"/>
</dbReference>
<feature type="region of interest" description="Disordered" evidence="1">
    <location>
        <begin position="220"/>
        <end position="301"/>
    </location>
</feature>
<feature type="compositionally biased region" description="Acidic residues" evidence="1">
    <location>
        <begin position="262"/>
        <end position="275"/>
    </location>
</feature>
<sequence>MENTPAEFTAEEITALSYDDSVAYEEQVPTDAERASLAKRIGTSKVYLLSESSAIARGGKTWEPDARVDRISLKRKHDDGEDEDRMMEDDEMEDSLVYRSNAILLNGSPIAHLPTARIFVYATHFDAHPMGLEWVDDNTCVLVFESKRDARSAFSRLQKSTAEEPDMDEYFTGKPFPVALWPPEERITETLGQGQGLKGIIRMRWAKVDDVKKKGAMKESKFYQKHGSSAGKELFDGRDLPPAKRRRGDRHEDDEMRKAQLDDELDQFLAEDDKEEEKQEKQEEVESDVPGSPPSRMRSDYIAGDGRTLLERTSVLRLHGAAADEQPDLATRLTMPSTRRSRGGRRRHRDGEPTLEVKSSLHDRMQAPFSERLEWGPGPDRKQESSRRGGVGRNRDRDRDLAINGMARSSNDPGRRRRSERPVRTAERPRKTQQELDDELDAFLNHG</sequence>
<dbReference type="OrthoDB" id="422106at2759"/>
<evidence type="ECO:0000313" key="2">
    <source>
        <dbReference type="EMBL" id="KJA21647.1"/>
    </source>
</evidence>
<feature type="compositionally biased region" description="Basic residues" evidence="1">
    <location>
        <begin position="339"/>
        <end position="348"/>
    </location>
</feature>
<name>A0A0D2L4C6_HYPSF</name>
<evidence type="ECO:0000256" key="1">
    <source>
        <dbReference type="SAM" id="MobiDB-lite"/>
    </source>
</evidence>
<feature type="compositionally biased region" description="Basic and acidic residues" evidence="1">
    <location>
        <begin position="233"/>
        <end position="242"/>
    </location>
</feature>
<evidence type="ECO:0008006" key="4">
    <source>
        <dbReference type="Google" id="ProtNLM"/>
    </source>
</evidence>
<dbReference type="AlphaFoldDB" id="A0A0D2L4C6"/>
<gene>
    <name evidence="2" type="ORF">HYPSUDRAFT_55361</name>
</gene>
<feature type="region of interest" description="Disordered" evidence="1">
    <location>
        <begin position="319"/>
        <end position="447"/>
    </location>
</feature>
<dbReference type="OMA" id="GVIRMRW"/>
<feature type="compositionally biased region" description="Basic and acidic residues" evidence="1">
    <location>
        <begin position="420"/>
        <end position="434"/>
    </location>
</feature>
<organism evidence="2 3">
    <name type="scientific">Hypholoma sublateritium (strain FD-334 SS-4)</name>
    <dbReference type="NCBI Taxonomy" id="945553"/>
    <lineage>
        <taxon>Eukaryota</taxon>
        <taxon>Fungi</taxon>
        <taxon>Dikarya</taxon>
        <taxon>Basidiomycota</taxon>
        <taxon>Agaricomycotina</taxon>
        <taxon>Agaricomycetes</taxon>
        <taxon>Agaricomycetidae</taxon>
        <taxon>Agaricales</taxon>
        <taxon>Agaricineae</taxon>
        <taxon>Strophariaceae</taxon>
        <taxon>Hypholoma</taxon>
    </lineage>
</organism>
<reference evidence="3" key="1">
    <citation type="submission" date="2014-04" db="EMBL/GenBank/DDBJ databases">
        <title>Evolutionary Origins and Diversification of the Mycorrhizal Mutualists.</title>
        <authorList>
            <consortium name="DOE Joint Genome Institute"/>
            <consortium name="Mycorrhizal Genomics Consortium"/>
            <person name="Kohler A."/>
            <person name="Kuo A."/>
            <person name="Nagy L.G."/>
            <person name="Floudas D."/>
            <person name="Copeland A."/>
            <person name="Barry K.W."/>
            <person name="Cichocki N."/>
            <person name="Veneault-Fourrey C."/>
            <person name="LaButti K."/>
            <person name="Lindquist E.A."/>
            <person name="Lipzen A."/>
            <person name="Lundell T."/>
            <person name="Morin E."/>
            <person name="Murat C."/>
            <person name="Riley R."/>
            <person name="Ohm R."/>
            <person name="Sun H."/>
            <person name="Tunlid A."/>
            <person name="Henrissat B."/>
            <person name="Grigoriev I.V."/>
            <person name="Hibbett D.S."/>
            <person name="Martin F."/>
        </authorList>
    </citation>
    <scope>NUCLEOTIDE SEQUENCE [LARGE SCALE GENOMIC DNA]</scope>
    <source>
        <strain evidence="3">FD-334 SS-4</strain>
    </source>
</reference>
<dbReference type="GO" id="GO:0000340">
    <property type="term" value="F:RNA 7-methylguanosine cap binding"/>
    <property type="evidence" value="ECO:0007669"/>
    <property type="project" value="InterPro"/>
</dbReference>
<feature type="compositionally biased region" description="Basic and acidic residues" evidence="1">
    <location>
        <begin position="359"/>
        <end position="401"/>
    </location>
</feature>
<dbReference type="EMBL" id="KN817556">
    <property type="protein sequence ID" value="KJA21647.1"/>
    <property type="molecule type" value="Genomic_DNA"/>
</dbReference>
<dbReference type="Proteomes" id="UP000054270">
    <property type="component" value="Unassembled WGS sequence"/>
</dbReference>
<proteinExistence type="predicted"/>
<dbReference type="InterPro" id="IPR019416">
    <property type="entry name" value="NCBP3"/>
</dbReference>
<accession>A0A0D2L4C6</accession>
<feature type="compositionally biased region" description="Basic and acidic residues" evidence="1">
    <location>
        <begin position="249"/>
        <end position="261"/>
    </location>
</feature>
<evidence type="ECO:0000313" key="3">
    <source>
        <dbReference type="Proteomes" id="UP000054270"/>
    </source>
</evidence>